<dbReference type="AlphaFoldDB" id="A0A6M2EST5"/>
<keyword evidence="1" id="KW-0812">Transmembrane</keyword>
<accession>A0A6M2EST5</accession>
<sequence length="114" mass="13444">MMQNQTKATTALTTTMIKRKEIMDQPSFLFLWITYSYASFWLSLSSLFSRLLVSNFLSLSSEDPIFCFCQIIPYETTTSPFQKFQIQRAFSGVVFFGFSEVYNEKLYFEKEKKK</sequence>
<evidence type="ECO:0008006" key="3">
    <source>
        <dbReference type="Google" id="ProtNLM"/>
    </source>
</evidence>
<feature type="transmembrane region" description="Helical" evidence="1">
    <location>
        <begin position="28"/>
        <end position="48"/>
    </location>
</feature>
<reference evidence="2" key="1">
    <citation type="submission" date="2020-03" db="EMBL/GenBank/DDBJ databases">
        <authorList>
            <person name="Zhang R."/>
        </authorList>
    </citation>
    <scope>NUCLEOTIDE SEQUENCE</scope>
</reference>
<keyword evidence="1" id="KW-1133">Transmembrane helix</keyword>
<proteinExistence type="predicted"/>
<organism evidence="2">
    <name type="scientific">Populus davidiana</name>
    <dbReference type="NCBI Taxonomy" id="266767"/>
    <lineage>
        <taxon>Eukaryota</taxon>
        <taxon>Viridiplantae</taxon>
        <taxon>Streptophyta</taxon>
        <taxon>Embryophyta</taxon>
        <taxon>Tracheophyta</taxon>
        <taxon>Spermatophyta</taxon>
        <taxon>Magnoliopsida</taxon>
        <taxon>eudicotyledons</taxon>
        <taxon>Gunneridae</taxon>
        <taxon>Pentapetalae</taxon>
        <taxon>rosids</taxon>
        <taxon>fabids</taxon>
        <taxon>Malpighiales</taxon>
        <taxon>Salicaceae</taxon>
        <taxon>Saliceae</taxon>
        <taxon>Populus</taxon>
    </lineage>
</organism>
<keyword evidence="1" id="KW-0472">Membrane</keyword>
<dbReference type="EMBL" id="GILB01006322">
    <property type="protein sequence ID" value="NUU86655.1"/>
    <property type="molecule type" value="Transcribed_RNA"/>
</dbReference>
<name>A0A6M2EST5_9ROSI</name>
<evidence type="ECO:0000313" key="2">
    <source>
        <dbReference type="EMBL" id="NUU86655.1"/>
    </source>
</evidence>
<protein>
    <recommendedName>
        <fullName evidence="3">Transmembrane protein</fullName>
    </recommendedName>
</protein>
<evidence type="ECO:0000256" key="1">
    <source>
        <dbReference type="SAM" id="Phobius"/>
    </source>
</evidence>